<sequence>MDVSAIVKALNDASANLASTTEADKAQLFEACTNLVEAHQPFDQKLMNLLFAPLRSIALRLAIDMRLFDVCAPTAAKENVTLEQLSSETKCEALLIKRVMRVLIDMKIFNEIGQDVFQPTPAAALYQYDSPMAQIIIHWTLHMIQIAKLPDYFAEKGYQSPTDSMDCPFQHAMGTKLHNFDWIAADPKLQHAFNVMMSIRTQRSIDSKWFEVFPIERLMAEEPAPEVFLVDIGGGTGHQTIDFKEHHPEVRRMIVQDIAPVINSIKSLPPGIEAMVSDFFKPQPIRSAKVYFLAHVLHDWPDKQAKIILEQVRDAMGPDSVVLLSETIMPERGASFIAAGMDITMMAAYASLERTEKQFRELLIESGLELVKVWSEQKSEKHGASMLGQSVLEARLKR</sequence>
<dbReference type="Proteomes" id="UP000799755">
    <property type="component" value="Unassembled WGS sequence"/>
</dbReference>
<evidence type="ECO:0000313" key="1">
    <source>
        <dbReference type="EMBL" id="KAF2474825.1"/>
    </source>
</evidence>
<keyword evidence="2" id="KW-1185">Reference proteome</keyword>
<accession>A0ACB6R6Y6</accession>
<evidence type="ECO:0000313" key="2">
    <source>
        <dbReference type="Proteomes" id="UP000799755"/>
    </source>
</evidence>
<protein>
    <submittedName>
        <fullName evidence="1">S-adenosyl-L-methionine-dependent methyltransferase</fullName>
    </submittedName>
</protein>
<organism evidence="1 2">
    <name type="scientific">Lindgomyces ingoldianus</name>
    <dbReference type="NCBI Taxonomy" id="673940"/>
    <lineage>
        <taxon>Eukaryota</taxon>
        <taxon>Fungi</taxon>
        <taxon>Dikarya</taxon>
        <taxon>Ascomycota</taxon>
        <taxon>Pezizomycotina</taxon>
        <taxon>Dothideomycetes</taxon>
        <taxon>Pleosporomycetidae</taxon>
        <taxon>Pleosporales</taxon>
        <taxon>Lindgomycetaceae</taxon>
        <taxon>Lindgomyces</taxon>
    </lineage>
</organism>
<gene>
    <name evidence="1" type="ORF">BDR25DRAFT_332155</name>
</gene>
<keyword evidence="1" id="KW-0489">Methyltransferase</keyword>
<comment type="caution">
    <text evidence="1">The sequence shown here is derived from an EMBL/GenBank/DDBJ whole genome shotgun (WGS) entry which is preliminary data.</text>
</comment>
<name>A0ACB6R6Y6_9PLEO</name>
<reference evidence="1" key="1">
    <citation type="journal article" date="2020" name="Stud. Mycol.">
        <title>101 Dothideomycetes genomes: a test case for predicting lifestyles and emergence of pathogens.</title>
        <authorList>
            <person name="Haridas S."/>
            <person name="Albert R."/>
            <person name="Binder M."/>
            <person name="Bloem J."/>
            <person name="Labutti K."/>
            <person name="Salamov A."/>
            <person name="Andreopoulos B."/>
            <person name="Baker S."/>
            <person name="Barry K."/>
            <person name="Bills G."/>
            <person name="Bluhm B."/>
            <person name="Cannon C."/>
            <person name="Castanera R."/>
            <person name="Culley D."/>
            <person name="Daum C."/>
            <person name="Ezra D."/>
            <person name="Gonzalez J."/>
            <person name="Henrissat B."/>
            <person name="Kuo A."/>
            <person name="Liang C."/>
            <person name="Lipzen A."/>
            <person name="Lutzoni F."/>
            <person name="Magnuson J."/>
            <person name="Mondo S."/>
            <person name="Nolan M."/>
            <person name="Ohm R."/>
            <person name="Pangilinan J."/>
            <person name="Park H.-J."/>
            <person name="Ramirez L."/>
            <person name="Alfaro M."/>
            <person name="Sun H."/>
            <person name="Tritt A."/>
            <person name="Yoshinaga Y."/>
            <person name="Zwiers L.-H."/>
            <person name="Turgeon B."/>
            <person name="Goodwin S."/>
            <person name="Spatafora J."/>
            <person name="Crous P."/>
            <person name="Grigoriev I."/>
        </authorList>
    </citation>
    <scope>NUCLEOTIDE SEQUENCE</scope>
    <source>
        <strain evidence="1">ATCC 200398</strain>
    </source>
</reference>
<keyword evidence="1" id="KW-0808">Transferase</keyword>
<dbReference type="EMBL" id="MU003497">
    <property type="protein sequence ID" value="KAF2474825.1"/>
    <property type="molecule type" value="Genomic_DNA"/>
</dbReference>
<proteinExistence type="predicted"/>